<accession>A0ABV9YWN0</accession>
<feature type="signal peptide" evidence="4">
    <location>
        <begin position="1"/>
        <end position="34"/>
    </location>
</feature>
<feature type="chain" id="PRO_5045849663" evidence="4">
    <location>
        <begin position="35"/>
        <end position="210"/>
    </location>
</feature>
<dbReference type="EMBL" id="JBHSIV010000062">
    <property type="protein sequence ID" value="MFC5066208.1"/>
    <property type="molecule type" value="Genomic_DNA"/>
</dbReference>
<evidence type="ECO:0000313" key="7">
    <source>
        <dbReference type="Proteomes" id="UP001595947"/>
    </source>
</evidence>
<keyword evidence="7" id="KW-1185">Reference proteome</keyword>
<keyword evidence="2" id="KW-0378">Hydrolase</keyword>
<dbReference type="Gene3D" id="1.10.530.10">
    <property type="match status" value="1"/>
</dbReference>
<feature type="region of interest" description="Disordered" evidence="3">
    <location>
        <begin position="104"/>
        <end position="160"/>
    </location>
</feature>
<dbReference type="InterPro" id="IPR018392">
    <property type="entry name" value="LysM"/>
</dbReference>
<protein>
    <submittedName>
        <fullName evidence="6">Transglycosylase family protein</fullName>
    </submittedName>
</protein>
<dbReference type="InterPro" id="IPR036779">
    <property type="entry name" value="LysM_dom_sf"/>
</dbReference>
<feature type="domain" description="LysM" evidence="5">
    <location>
        <begin position="165"/>
        <end position="209"/>
    </location>
</feature>
<proteinExistence type="inferred from homology"/>
<evidence type="ECO:0000259" key="5">
    <source>
        <dbReference type="PROSITE" id="PS51782"/>
    </source>
</evidence>
<dbReference type="RefSeq" id="WP_378039521.1">
    <property type="nucleotide sequence ID" value="NZ_JBHSIV010000062.1"/>
</dbReference>
<evidence type="ECO:0000256" key="2">
    <source>
        <dbReference type="ARBA" id="ARBA00022801"/>
    </source>
</evidence>
<reference evidence="7" key="1">
    <citation type="journal article" date="2019" name="Int. J. Syst. Evol. Microbiol.">
        <title>The Global Catalogue of Microorganisms (GCM) 10K type strain sequencing project: providing services to taxonomists for standard genome sequencing and annotation.</title>
        <authorList>
            <consortium name="The Broad Institute Genomics Platform"/>
            <consortium name="The Broad Institute Genome Sequencing Center for Infectious Disease"/>
            <person name="Wu L."/>
            <person name="Ma J."/>
        </authorList>
    </citation>
    <scope>NUCLEOTIDE SEQUENCE [LARGE SCALE GENOMIC DNA]</scope>
    <source>
        <strain evidence="7">CGMCC 4.7093</strain>
    </source>
</reference>
<gene>
    <name evidence="6" type="ORF">ACFPBZ_28650</name>
</gene>
<dbReference type="InterPro" id="IPR010618">
    <property type="entry name" value="RPF"/>
</dbReference>
<evidence type="ECO:0000313" key="6">
    <source>
        <dbReference type="EMBL" id="MFC5066208.1"/>
    </source>
</evidence>
<dbReference type="Proteomes" id="UP001595947">
    <property type="component" value="Unassembled WGS sequence"/>
</dbReference>
<dbReference type="SUPFAM" id="SSF53955">
    <property type="entry name" value="Lysozyme-like"/>
    <property type="match status" value="1"/>
</dbReference>
<evidence type="ECO:0000256" key="4">
    <source>
        <dbReference type="SAM" id="SignalP"/>
    </source>
</evidence>
<evidence type="ECO:0000256" key="3">
    <source>
        <dbReference type="SAM" id="MobiDB-lite"/>
    </source>
</evidence>
<organism evidence="6 7">
    <name type="scientific">Actinomycetospora atypica</name>
    <dbReference type="NCBI Taxonomy" id="1290095"/>
    <lineage>
        <taxon>Bacteria</taxon>
        <taxon>Bacillati</taxon>
        <taxon>Actinomycetota</taxon>
        <taxon>Actinomycetes</taxon>
        <taxon>Pseudonocardiales</taxon>
        <taxon>Pseudonocardiaceae</taxon>
        <taxon>Actinomycetospora</taxon>
    </lineage>
</organism>
<dbReference type="CDD" id="cd13925">
    <property type="entry name" value="RPF"/>
    <property type="match status" value="1"/>
</dbReference>
<dbReference type="InterPro" id="IPR023346">
    <property type="entry name" value="Lysozyme-like_dom_sf"/>
</dbReference>
<dbReference type="SMART" id="SM00257">
    <property type="entry name" value="LysM"/>
    <property type="match status" value="1"/>
</dbReference>
<sequence>MLRNTDESLARALTRRAAQLALVGALAATPLALAAGTASAETDWDALAQCESGGKWSTNTGNGFSGGLQFTPSTWKAYGGTGSAKNASREEQIAVAEKVKAGQGMNAWPTCSKKTGQTSSKSNSGDSSSSSKPSKKTETSSSSAKSSKKTETVRAKAPSAVAPAGAYTVVSGDTLSSIAANHGVSWKQIAQRNAIADPDTLSVGQQLVMS</sequence>
<dbReference type="PROSITE" id="PS51782">
    <property type="entry name" value="LYSM"/>
    <property type="match status" value="1"/>
</dbReference>
<comment type="similarity">
    <text evidence="1">Belongs to the transglycosylase family. Rpf subfamily.</text>
</comment>
<name>A0ABV9YWN0_9PSEU</name>
<dbReference type="CDD" id="cd00118">
    <property type="entry name" value="LysM"/>
    <property type="match status" value="1"/>
</dbReference>
<dbReference type="SUPFAM" id="SSF54106">
    <property type="entry name" value="LysM domain"/>
    <property type="match status" value="1"/>
</dbReference>
<dbReference type="Gene3D" id="3.10.350.10">
    <property type="entry name" value="LysM domain"/>
    <property type="match status" value="1"/>
</dbReference>
<evidence type="ECO:0000256" key="1">
    <source>
        <dbReference type="ARBA" id="ARBA00010830"/>
    </source>
</evidence>
<comment type="caution">
    <text evidence="6">The sequence shown here is derived from an EMBL/GenBank/DDBJ whole genome shotgun (WGS) entry which is preliminary data.</text>
</comment>
<feature type="compositionally biased region" description="Low complexity" evidence="3">
    <location>
        <begin position="118"/>
        <end position="132"/>
    </location>
</feature>
<keyword evidence="4" id="KW-0732">Signal</keyword>
<dbReference type="Pfam" id="PF01476">
    <property type="entry name" value="LysM"/>
    <property type="match status" value="1"/>
</dbReference>
<dbReference type="Pfam" id="PF06737">
    <property type="entry name" value="Transglycosylas"/>
    <property type="match status" value="1"/>
</dbReference>